<gene>
    <name evidence="9" type="ORF">FC84_GL000636</name>
</gene>
<sequence>MAQLAEKQTVTALRPREAALKYGISAAEDVELLQIILRTGTVNQSLPQLAQSLLTTYDNLAFLSLASIESLTQFSGIGLTKAIELQAAFELGQRALAQRQLRQGVVASSSMIGYHMLQKLRGCTQEKLIVVYLDTKNQIIQERTIFIGGLNSSVAHPREIYRQAVLLSAARLIIVHNHPSGQIAPSKNDIQFSKRLIDCGEIMGITCLDHLIIGSDEYLSLKEEGVI</sequence>
<keyword evidence="10" id="KW-1185">Reference proteome</keyword>
<dbReference type="Gene3D" id="3.40.140.10">
    <property type="entry name" value="Cytidine Deaminase, domain 2"/>
    <property type="match status" value="1"/>
</dbReference>
<evidence type="ECO:0000256" key="4">
    <source>
        <dbReference type="ARBA" id="ARBA00022801"/>
    </source>
</evidence>
<evidence type="ECO:0000313" key="9">
    <source>
        <dbReference type="EMBL" id="KRM79937.1"/>
    </source>
</evidence>
<evidence type="ECO:0000256" key="5">
    <source>
        <dbReference type="ARBA" id="ARBA00022833"/>
    </source>
</evidence>
<comment type="caution">
    <text evidence="9">The sequence shown here is derived from an EMBL/GenBank/DDBJ whole genome shotgun (WGS) entry which is preliminary data.</text>
</comment>
<dbReference type="InterPro" id="IPR037518">
    <property type="entry name" value="MPN"/>
</dbReference>
<dbReference type="InterPro" id="IPR025657">
    <property type="entry name" value="RadC_JAB"/>
</dbReference>
<dbReference type="NCBIfam" id="TIGR00608">
    <property type="entry name" value="radc"/>
    <property type="match status" value="1"/>
</dbReference>
<proteinExistence type="inferred from homology"/>
<dbReference type="GO" id="GO:0008237">
    <property type="term" value="F:metallopeptidase activity"/>
    <property type="evidence" value="ECO:0007669"/>
    <property type="project" value="UniProtKB-KW"/>
</dbReference>
<protein>
    <submittedName>
        <fullName evidence="9">RadC protein</fullName>
    </submittedName>
</protein>
<feature type="domain" description="MPN" evidence="8">
    <location>
        <begin position="104"/>
        <end position="227"/>
    </location>
</feature>
<keyword evidence="6" id="KW-0482">Metalloprotease</keyword>
<dbReference type="InterPro" id="IPR020891">
    <property type="entry name" value="UPF0758_CS"/>
</dbReference>
<dbReference type="NCBIfam" id="NF000642">
    <property type="entry name" value="PRK00024.1"/>
    <property type="match status" value="1"/>
</dbReference>
<comment type="similarity">
    <text evidence="1 7">Belongs to the UPF0758 family.</text>
</comment>
<accession>A0A0R2BKN6</accession>
<keyword evidence="3" id="KW-0479">Metal-binding</keyword>
<evidence type="ECO:0000256" key="6">
    <source>
        <dbReference type="ARBA" id="ARBA00023049"/>
    </source>
</evidence>
<dbReference type="PROSITE" id="PS50249">
    <property type="entry name" value="MPN"/>
    <property type="match status" value="1"/>
</dbReference>
<dbReference type="InterPro" id="IPR001405">
    <property type="entry name" value="UPF0758"/>
</dbReference>
<keyword evidence="4" id="KW-0378">Hydrolase</keyword>
<dbReference type="Pfam" id="PF20582">
    <property type="entry name" value="UPF0758_N"/>
    <property type="match status" value="1"/>
</dbReference>
<dbReference type="Pfam" id="PF04002">
    <property type="entry name" value="RadC"/>
    <property type="match status" value="1"/>
</dbReference>
<evidence type="ECO:0000256" key="2">
    <source>
        <dbReference type="ARBA" id="ARBA00022670"/>
    </source>
</evidence>
<dbReference type="SUPFAM" id="SSF47781">
    <property type="entry name" value="RuvA domain 2-like"/>
    <property type="match status" value="1"/>
</dbReference>
<dbReference type="OrthoDB" id="9804482at2"/>
<evidence type="ECO:0000256" key="7">
    <source>
        <dbReference type="RuleBase" id="RU003797"/>
    </source>
</evidence>
<evidence type="ECO:0000313" key="10">
    <source>
        <dbReference type="Proteomes" id="UP000051813"/>
    </source>
</evidence>
<dbReference type="InterPro" id="IPR046778">
    <property type="entry name" value="UPF0758_N"/>
</dbReference>
<dbReference type="STRING" id="1423738.FC84_GL000636"/>
<dbReference type="GO" id="GO:0006508">
    <property type="term" value="P:proteolysis"/>
    <property type="evidence" value="ECO:0007669"/>
    <property type="project" value="UniProtKB-KW"/>
</dbReference>
<dbReference type="GO" id="GO:0046872">
    <property type="term" value="F:metal ion binding"/>
    <property type="evidence" value="ECO:0007669"/>
    <property type="project" value="UniProtKB-KW"/>
</dbReference>
<dbReference type="PANTHER" id="PTHR30471">
    <property type="entry name" value="DNA REPAIR PROTEIN RADC"/>
    <property type="match status" value="1"/>
</dbReference>
<keyword evidence="2" id="KW-0645">Protease</keyword>
<dbReference type="RefSeq" id="WP_057753956.1">
    <property type="nucleotide sequence ID" value="NZ_AYYK01000001.1"/>
</dbReference>
<evidence type="ECO:0000256" key="1">
    <source>
        <dbReference type="ARBA" id="ARBA00010243"/>
    </source>
</evidence>
<evidence type="ECO:0000256" key="3">
    <source>
        <dbReference type="ARBA" id="ARBA00022723"/>
    </source>
</evidence>
<dbReference type="CDD" id="cd08071">
    <property type="entry name" value="MPN_DUF2466"/>
    <property type="match status" value="1"/>
</dbReference>
<dbReference type="InterPro" id="IPR010994">
    <property type="entry name" value="RuvA_2-like"/>
</dbReference>
<dbReference type="PANTHER" id="PTHR30471:SF3">
    <property type="entry name" value="UPF0758 PROTEIN YEES-RELATED"/>
    <property type="match status" value="1"/>
</dbReference>
<evidence type="ECO:0000259" key="8">
    <source>
        <dbReference type="PROSITE" id="PS50249"/>
    </source>
</evidence>
<dbReference type="PATRIC" id="fig|1423738.3.peg.645"/>
<reference evidence="9 10" key="1">
    <citation type="journal article" date="2015" name="Genome Announc.">
        <title>Expanding the biotechnology potential of lactobacilli through comparative genomics of 213 strains and associated genera.</title>
        <authorList>
            <person name="Sun Z."/>
            <person name="Harris H.M."/>
            <person name="McCann A."/>
            <person name="Guo C."/>
            <person name="Argimon S."/>
            <person name="Zhang W."/>
            <person name="Yang X."/>
            <person name="Jeffery I.B."/>
            <person name="Cooney J.C."/>
            <person name="Kagawa T.F."/>
            <person name="Liu W."/>
            <person name="Song Y."/>
            <person name="Salvetti E."/>
            <person name="Wrobel A."/>
            <person name="Rasinkangas P."/>
            <person name="Parkhill J."/>
            <person name="Rea M.C."/>
            <person name="O'Sullivan O."/>
            <person name="Ritari J."/>
            <person name="Douillard F.P."/>
            <person name="Paul Ross R."/>
            <person name="Yang R."/>
            <person name="Briner A.E."/>
            <person name="Felis G.E."/>
            <person name="de Vos W.M."/>
            <person name="Barrangou R."/>
            <person name="Klaenhammer T.R."/>
            <person name="Caufield P.W."/>
            <person name="Cui Y."/>
            <person name="Zhang H."/>
            <person name="O'Toole P.W."/>
        </authorList>
    </citation>
    <scope>NUCLEOTIDE SEQUENCE [LARGE SCALE GENOMIC DNA]</scope>
    <source>
        <strain evidence="9 10">DSM 20335</strain>
    </source>
</reference>
<dbReference type="EMBL" id="AYYK01000001">
    <property type="protein sequence ID" value="KRM79937.1"/>
    <property type="molecule type" value="Genomic_DNA"/>
</dbReference>
<dbReference type="PROSITE" id="PS01302">
    <property type="entry name" value="UPF0758"/>
    <property type="match status" value="1"/>
</dbReference>
<name>A0A0R2BKN6_9LACO</name>
<dbReference type="Proteomes" id="UP000051813">
    <property type="component" value="Unassembled WGS sequence"/>
</dbReference>
<organism evidence="9 10">
    <name type="scientific">Lapidilactobacillus dextrinicus DSM 20335</name>
    <dbReference type="NCBI Taxonomy" id="1423738"/>
    <lineage>
        <taxon>Bacteria</taxon>
        <taxon>Bacillati</taxon>
        <taxon>Bacillota</taxon>
        <taxon>Bacilli</taxon>
        <taxon>Lactobacillales</taxon>
        <taxon>Lactobacillaceae</taxon>
        <taxon>Lapidilactobacillus</taxon>
    </lineage>
</organism>
<dbReference type="AlphaFoldDB" id="A0A0R2BKN6"/>
<keyword evidence="5" id="KW-0862">Zinc</keyword>